<dbReference type="AlphaFoldDB" id="A0A1I7U896"/>
<sequence>MERKDYCSMGKCDSDGLNIEADANPLSFSIDAFRASHSEWGRAEPRTRIKYPKSLHIDSYKMSDFMEEFSINRQKASKIRTLRDAIEEYVLNLNSTKHLFCMHSRLHPNFYYQKTILKIPSKLASMRKMKFPQVIIVTECKEASRRMVSSFVVERESMMRNKDCGIKNADEEVRSTESVMMDRVDRVMIGSYEAIEKYLDEVTNKGEIQNLAASVKFVVLNGLEKLSILSNYNDFIMSIVKNFNVSWTRLIFMYNFVNGNENLLDTIRFCRALNKEGMFVEVDRPTVRNLFETIQFQLISSPDDKATDLSLKENNTTGSLLSEENYKKARIYSHPQQQKMRNCIKLIRELRNEREKSNNRNKKNRRERILIVTANHKMARFLMLAFHELNASADENSRYMINTILEYDSEEDVELRNFEFRHGKLDVLVIDWKSIQSVIRGTVDSVIMYDRPHPMFFQTIMETEMENLTSRNCVKLKLFIFFNATEDLFLLPEYIKFLEKYNKKVPDWFQTHYKKFLIQWKFLQDLPTKATTR</sequence>
<protein>
    <submittedName>
        <fullName evidence="3">ATP-dependent RNA helicase spindle-E</fullName>
    </submittedName>
</protein>
<name>A0A1I7U896_9PELO</name>
<feature type="coiled-coil region" evidence="1">
    <location>
        <begin position="340"/>
        <end position="367"/>
    </location>
</feature>
<organism evidence="2 3">
    <name type="scientific">Caenorhabditis tropicalis</name>
    <dbReference type="NCBI Taxonomy" id="1561998"/>
    <lineage>
        <taxon>Eukaryota</taxon>
        <taxon>Metazoa</taxon>
        <taxon>Ecdysozoa</taxon>
        <taxon>Nematoda</taxon>
        <taxon>Chromadorea</taxon>
        <taxon>Rhabditida</taxon>
        <taxon>Rhabditina</taxon>
        <taxon>Rhabditomorpha</taxon>
        <taxon>Rhabditoidea</taxon>
        <taxon>Rhabditidae</taxon>
        <taxon>Peloderinae</taxon>
        <taxon>Caenorhabditis</taxon>
    </lineage>
</organism>
<dbReference type="eggNOG" id="ENOG502TGPN">
    <property type="taxonomic scope" value="Eukaryota"/>
</dbReference>
<dbReference type="STRING" id="1561998.A0A1I7U896"/>
<keyword evidence="1" id="KW-0175">Coiled coil</keyword>
<dbReference type="WBParaSite" id="Csp11.Scaffold629.g15862.t1">
    <property type="protein sequence ID" value="Csp11.Scaffold629.g15862.t1"/>
    <property type="gene ID" value="Csp11.Scaffold629.g15862"/>
</dbReference>
<reference evidence="3" key="1">
    <citation type="submission" date="2016-11" db="UniProtKB">
        <authorList>
            <consortium name="WormBaseParasite"/>
        </authorList>
    </citation>
    <scope>IDENTIFICATION</scope>
</reference>
<evidence type="ECO:0000313" key="2">
    <source>
        <dbReference type="Proteomes" id="UP000095282"/>
    </source>
</evidence>
<proteinExistence type="predicted"/>
<evidence type="ECO:0000256" key="1">
    <source>
        <dbReference type="SAM" id="Coils"/>
    </source>
</evidence>
<keyword evidence="2" id="KW-1185">Reference proteome</keyword>
<accession>A0A1I7U896</accession>
<dbReference type="Proteomes" id="UP000095282">
    <property type="component" value="Unplaced"/>
</dbReference>
<evidence type="ECO:0000313" key="3">
    <source>
        <dbReference type="WBParaSite" id="Csp11.Scaffold629.g15862.t1"/>
    </source>
</evidence>